<gene>
    <name evidence="1" type="ORF">DICVIV_04412</name>
</gene>
<name>A0A0D8XYA1_DICVI</name>
<keyword evidence="2" id="KW-1185">Reference proteome</keyword>
<protein>
    <submittedName>
        <fullName evidence="1">Uncharacterized protein</fullName>
    </submittedName>
</protein>
<dbReference type="AlphaFoldDB" id="A0A0D8XYA1"/>
<reference evidence="2" key="2">
    <citation type="journal article" date="2016" name="Sci. Rep.">
        <title>Dictyocaulus viviparus genome, variome and transcriptome elucidate lungworm biology and support future intervention.</title>
        <authorList>
            <person name="McNulty S.N."/>
            <person name="Strube C."/>
            <person name="Rosa B.A."/>
            <person name="Martin J.C."/>
            <person name="Tyagi R."/>
            <person name="Choi Y.J."/>
            <person name="Wang Q."/>
            <person name="Hallsworth Pepin K."/>
            <person name="Zhang X."/>
            <person name="Ozersky P."/>
            <person name="Wilson R.K."/>
            <person name="Sternberg P.W."/>
            <person name="Gasser R.B."/>
            <person name="Mitreva M."/>
        </authorList>
    </citation>
    <scope>NUCLEOTIDE SEQUENCE [LARGE SCALE GENOMIC DNA]</scope>
    <source>
        <strain evidence="2">HannoverDv2000</strain>
    </source>
</reference>
<dbReference type="Proteomes" id="UP000053766">
    <property type="component" value="Unassembled WGS sequence"/>
</dbReference>
<organism evidence="1 2">
    <name type="scientific">Dictyocaulus viviparus</name>
    <name type="common">Bovine lungworm</name>
    <dbReference type="NCBI Taxonomy" id="29172"/>
    <lineage>
        <taxon>Eukaryota</taxon>
        <taxon>Metazoa</taxon>
        <taxon>Ecdysozoa</taxon>
        <taxon>Nematoda</taxon>
        <taxon>Chromadorea</taxon>
        <taxon>Rhabditida</taxon>
        <taxon>Rhabditina</taxon>
        <taxon>Rhabditomorpha</taxon>
        <taxon>Strongyloidea</taxon>
        <taxon>Metastrongylidae</taxon>
        <taxon>Dictyocaulus</taxon>
    </lineage>
</organism>
<evidence type="ECO:0000313" key="1">
    <source>
        <dbReference type="EMBL" id="KJH49475.1"/>
    </source>
</evidence>
<evidence type="ECO:0000313" key="2">
    <source>
        <dbReference type="Proteomes" id="UP000053766"/>
    </source>
</evidence>
<accession>A0A0D8XYA1</accession>
<dbReference type="EMBL" id="KN716234">
    <property type="protein sequence ID" value="KJH49475.1"/>
    <property type="molecule type" value="Genomic_DNA"/>
</dbReference>
<sequence>MKRVNNVVLIFKGFRIVLLNFDFEYDFLAAPERRTPIVREAELYARARKVSIAEEEEKR</sequence>
<proteinExistence type="predicted"/>
<reference evidence="1 2" key="1">
    <citation type="submission" date="2013-11" db="EMBL/GenBank/DDBJ databases">
        <title>Draft genome of the bovine lungworm Dictyocaulus viviparus.</title>
        <authorList>
            <person name="Mitreva M."/>
        </authorList>
    </citation>
    <scope>NUCLEOTIDE SEQUENCE [LARGE SCALE GENOMIC DNA]</scope>
    <source>
        <strain evidence="1 2">HannoverDv2000</strain>
    </source>
</reference>